<dbReference type="Proteomes" id="UP000595437">
    <property type="component" value="Chromosome 13"/>
</dbReference>
<dbReference type="PROSITE" id="PS51741">
    <property type="entry name" value="F_BAR"/>
    <property type="match status" value="1"/>
</dbReference>
<dbReference type="InterPro" id="IPR027267">
    <property type="entry name" value="AH/BAR_dom_sf"/>
</dbReference>
<feature type="region of interest" description="Disordered" evidence="6">
    <location>
        <begin position="1"/>
        <end position="45"/>
    </location>
</feature>
<dbReference type="AlphaFoldDB" id="A0A7T8GVK1"/>
<evidence type="ECO:0000256" key="6">
    <source>
        <dbReference type="SAM" id="MobiDB-lite"/>
    </source>
</evidence>
<keyword evidence="2" id="KW-0963">Cytoplasm</keyword>
<protein>
    <recommendedName>
        <fullName evidence="7">F-BAR domain-containing protein</fullName>
    </recommendedName>
</protein>
<dbReference type="Pfam" id="PF00611">
    <property type="entry name" value="FCH"/>
    <property type="match status" value="1"/>
</dbReference>
<dbReference type="EMBL" id="CP045902">
    <property type="protein sequence ID" value="QQP38356.1"/>
    <property type="molecule type" value="Genomic_DNA"/>
</dbReference>
<feature type="region of interest" description="Disordered" evidence="6">
    <location>
        <begin position="151"/>
        <end position="173"/>
    </location>
</feature>
<name>A0A7T8GVK1_CALRO</name>
<dbReference type="SUPFAM" id="SSF103657">
    <property type="entry name" value="BAR/IMD domain-like"/>
    <property type="match status" value="1"/>
</dbReference>
<keyword evidence="4" id="KW-0206">Cytoskeleton</keyword>
<dbReference type="GO" id="GO:0043226">
    <property type="term" value="C:organelle"/>
    <property type="evidence" value="ECO:0007669"/>
    <property type="project" value="UniProtKB-ARBA"/>
</dbReference>
<dbReference type="GO" id="GO:0005737">
    <property type="term" value="C:cytoplasm"/>
    <property type="evidence" value="ECO:0007669"/>
    <property type="project" value="TreeGrafter"/>
</dbReference>
<evidence type="ECO:0000259" key="7">
    <source>
        <dbReference type="PROSITE" id="PS51741"/>
    </source>
</evidence>
<comment type="subcellular location">
    <subcellularLocation>
        <location evidence="1">Cytoplasm</location>
        <location evidence="1">Cytoskeleton</location>
    </subcellularLocation>
</comment>
<dbReference type="Gene3D" id="1.20.1270.60">
    <property type="entry name" value="Arfaptin homology (AH) domain/BAR domain"/>
    <property type="match status" value="1"/>
</dbReference>
<feature type="compositionally biased region" description="Low complexity" evidence="6">
    <location>
        <begin position="25"/>
        <end position="45"/>
    </location>
</feature>
<dbReference type="InterPro" id="IPR031160">
    <property type="entry name" value="F_BAR_dom"/>
</dbReference>
<dbReference type="SMART" id="SM00055">
    <property type="entry name" value="FCH"/>
    <property type="match status" value="1"/>
</dbReference>
<dbReference type="OrthoDB" id="28357at2759"/>
<proteinExistence type="predicted"/>
<evidence type="ECO:0000256" key="4">
    <source>
        <dbReference type="ARBA" id="ARBA00023212"/>
    </source>
</evidence>
<sequence>MSNMVHKPLRRSSLALHRMNSRMKSSSSSTPSTSSRGSSSASTASSSEAAFEDVRSYIKSGGEFTKELLLILQERSDAEAAYAKSLSKLSGRLLRATRDHGQASSSVNNAWHFIGEDMETTAEVHRSLASVLSEECVKPLKSFAEAQHRSRKSLESSVDKRARAHGDSRNYEAKAKSKSYSVCRDNERVQDVALDCKLGRGKNLSEKELSKLHLKRKKAEEATRKCDAEYYTSCLKAERSR</sequence>
<keyword evidence="5" id="KW-0175">Coiled coil</keyword>
<reference evidence="9" key="1">
    <citation type="submission" date="2021-01" db="EMBL/GenBank/DDBJ databases">
        <title>Caligus Genome Assembly.</title>
        <authorList>
            <person name="Gallardo-Escarate C."/>
        </authorList>
    </citation>
    <scope>NUCLEOTIDE SEQUENCE [LARGE SCALE GENOMIC DNA]</scope>
</reference>
<dbReference type="InterPro" id="IPR001060">
    <property type="entry name" value="FCH_dom"/>
</dbReference>
<evidence type="ECO:0000256" key="5">
    <source>
        <dbReference type="PROSITE-ProRule" id="PRU01077"/>
    </source>
</evidence>
<evidence type="ECO:0000256" key="3">
    <source>
        <dbReference type="ARBA" id="ARBA00022553"/>
    </source>
</evidence>
<evidence type="ECO:0000313" key="8">
    <source>
        <dbReference type="EMBL" id="QQP38356.1"/>
    </source>
</evidence>
<organism evidence="8 9">
    <name type="scientific">Caligus rogercresseyi</name>
    <name type="common">Sea louse</name>
    <dbReference type="NCBI Taxonomy" id="217165"/>
    <lineage>
        <taxon>Eukaryota</taxon>
        <taxon>Metazoa</taxon>
        <taxon>Ecdysozoa</taxon>
        <taxon>Arthropoda</taxon>
        <taxon>Crustacea</taxon>
        <taxon>Multicrustacea</taxon>
        <taxon>Hexanauplia</taxon>
        <taxon>Copepoda</taxon>
        <taxon>Siphonostomatoida</taxon>
        <taxon>Caligidae</taxon>
        <taxon>Caligus</taxon>
    </lineage>
</organism>
<feature type="domain" description="F-BAR" evidence="7">
    <location>
        <begin position="39"/>
        <end position="241"/>
    </location>
</feature>
<gene>
    <name evidence="8" type="ORF">FKW44_018913</name>
</gene>
<dbReference type="PANTHER" id="PTHR23065">
    <property type="entry name" value="PROLINE-SERINE-THREONINE PHOSPHATASE INTERACTING PROTEIN 1"/>
    <property type="match status" value="1"/>
</dbReference>
<keyword evidence="9" id="KW-1185">Reference proteome</keyword>
<dbReference type="PANTHER" id="PTHR23065:SF7">
    <property type="entry name" value="NOSTRIN, ISOFORM H"/>
    <property type="match status" value="1"/>
</dbReference>
<evidence type="ECO:0000256" key="1">
    <source>
        <dbReference type="ARBA" id="ARBA00004245"/>
    </source>
</evidence>
<evidence type="ECO:0000256" key="2">
    <source>
        <dbReference type="ARBA" id="ARBA00022490"/>
    </source>
</evidence>
<keyword evidence="3" id="KW-0597">Phosphoprotein</keyword>
<dbReference type="GO" id="GO:0005886">
    <property type="term" value="C:plasma membrane"/>
    <property type="evidence" value="ECO:0007669"/>
    <property type="project" value="TreeGrafter"/>
</dbReference>
<accession>A0A7T8GVK1</accession>
<evidence type="ECO:0000313" key="9">
    <source>
        <dbReference type="Proteomes" id="UP000595437"/>
    </source>
</evidence>